<dbReference type="InterPro" id="IPR002347">
    <property type="entry name" value="SDR_fam"/>
</dbReference>
<dbReference type="InterPro" id="IPR036291">
    <property type="entry name" value="NAD(P)-bd_dom_sf"/>
</dbReference>
<keyword evidence="3" id="KW-0560">Oxidoreductase</keyword>
<evidence type="ECO:0000256" key="3">
    <source>
        <dbReference type="ARBA" id="ARBA00023002"/>
    </source>
</evidence>
<dbReference type="RefSeq" id="WP_319984602.1">
    <property type="nucleotide sequence ID" value="NZ_JAXAVV010000006.1"/>
</dbReference>
<comment type="similarity">
    <text evidence="1">Belongs to the short-chain dehydrogenases/reductases (SDR) family.</text>
</comment>
<evidence type="ECO:0000256" key="1">
    <source>
        <dbReference type="ARBA" id="ARBA00006484"/>
    </source>
</evidence>
<keyword evidence="6" id="KW-1185">Reference proteome</keyword>
<evidence type="ECO:0000313" key="5">
    <source>
        <dbReference type="EMBL" id="MDX8050628.1"/>
    </source>
</evidence>
<comment type="caution">
    <text evidence="5">The sequence shown here is derived from an EMBL/GenBank/DDBJ whole genome shotgun (WGS) entry which is preliminary data.</text>
</comment>
<evidence type="ECO:0000256" key="2">
    <source>
        <dbReference type="ARBA" id="ARBA00022857"/>
    </source>
</evidence>
<dbReference type="Gene3D" id="3.40.50.720">
    <property type="entry name" value="NAD(P)-binding Rossmann-like Domain"/>
    <property type="match status" value="1"/>
</dbReference>
<sequence length="161" mass="16764">MGDPVGQSGEVAPHDVALTAALRGRVPEQRGPSEQGPGPRDRTPTDEDSVKAAAEIVRQEAGGLDVLINNAGIAGAGKPVGEVTAEDMRNTYGTNVFGVVRVTRAFLPVQRRRPGYTATDLNGHQGTSTVEESADVIVRMATIGADGPTGGFFDKTGPVVW</sequence>
<proteinExistence type="inferred from homology"/>
<reference evidence="5 6" key="2">
    <citation type="submission" date="2023-11" db="EMBL/GenBank/DDBJ databases">
        <authorList>
            <person name="Lara A.C."/>
            <person name="Chronakova A."/>
        </authorList>
    </citation>
    <scope>NUCLEOTIDE SEQUENCE [LARGE SCALE GENOMIC DNA]</scope>
    <source>
        <strain evidence="5 6">BCCO 10_0798</strain>
    </source>
</reference>
<gene>
    <name evidence="5" type="ORF">SK571_14655</name>
</gene>
<keyword evidence="2" id="KW-0521">NADP</keyword>
<evidence type="ECO:0000256" key="4">
    <source>
        <dbReference type="SAM" id="MobiDB-lite"/>
    </source>
</evidence>
<dbReference type="PANTHER" id="PTHR43963:SF6">
    <property type="entry name" value="CHAIN DEHYDROGENASE FAMILY PROTEIN, PUTATIVE (AFU_ORTHOLOGUE AFUA_3G15350)-RELATED"/>
    <property type="match status" value="1"/>
</dbReference>
<dbReference type="Pfam" id="PF00106">
    <property type="entry name" value="adh_short"/>
    <property type="match status" value="1"/>
</dbReference>
<organism evidence="5 6">
    <name type="scientific">Lentzea kristufekii</name>
    <dbReference type="NCBI Taxonomy" id="3095430"/>
    <lineage>
        <taxon>Bacteria</taxon>
        <taxon>Bacillati</taxon>
        <taxon>Actinomycetota</taxon>
        <taxon>Actinomycetes</taxon>
        <taxon>Pseudonocardiales</taxon>
        <taxon>Pseudonocardiaceae</taxon>
        <taxon>Lentzea</taxon>
    </lineage>
</organism>
<dbReference type="PANTHER" id="PTHR43963">
    <property type="entry name" value="CARBONYL REDUCTASE 1-RELATED"/>
    <property type="match status" value="1"/>
</dbReference>
<feature type="compositionally biased region" description="Basic and acidic residues" evidence="4">
    <location>
        <begin position="39"/>
        <end position="49"/>
    </location>
</feature>
<dbReference type="EMBL" id="JAXAVV010000006">
    <property type="protein sequence ID" value="MDX8050628.1"/>
    <property type="molecule type" value="Genomic_DNA"/>
</dbReference>
<accession>A0ABU4TQQ9</accession>
<reference evidence="5 6" key="1">
    <citation type="submission" date="2023-11" db="EMBL/GenBank/DDBJ databases">
        <title>Lentzea sokolovensis, sp. nov., Lentzea kristufkii, sp. nov., and Lentzea miocenensis, sp. nov., rare actinobacteria from Sokolov Coal Basin, Miocene lacustrine sediment, Czech Republic.</title>
        <authorList>
            <person name="Lara A."/>
            <person name="Kotroba L."/>
            <person name="Nouioui I."/>
            <person name="Neumann-Schaal M."/>
            <person name="Mast Y."/>
            <person name="Chronakova A."/>
        </authorList>
    </citation>
    <scope>NUCLEOTIDE SEQUENCE [LARGE SCALE GENOMIC DNA]</scope>
    <source>
        <strain evidence="5 6">BCCO 10_0798</strain>
    </source>
</reference>
<dbReference type="SUPFAM" id="SSF51735">
    <property type="entry name" value="NAD(P)-binding Rossmann-fold domains"/>
    <property type="match status" value="1"/>
</dbReference>
<evidence type="ECO:0000313" key="6">
    <source>
        <dbReference type="Proteomes" id="UP001271792"/>
    </source>
</evidence>
<feature type="region of interest" description="Disordered" evidence="4">
    <location>
        <begin position="22"/>
        <end position="49"/>
    </location>
</feature>
<protein>
    <submittedName>
        <fullName evidence="5">SDR family NAD(P)-dependent oxidoreductase</fullName>
    </submittedName>
</protein>
<name>A0ABU4TQQ9_9PSEU</name>
<dbReference type="Proteomes" id="UP001271792">
    <property type="component" value="Unassembled WGS sequence"/>
</dbReference>